<comment type="caution">
    <text evidence="2">The sequence shown here is derived from an EMBL/GenBank/DDBJ whole genome shotgun (WGS) entry which is preliminary data.</text>
</comment>
<sequence>MHGGLCGTTGLTGQPIPPIASRIQGCGLPDGVEVTAVSGVPLSEPVEVDCPTARAMQTWVERGILPAIGNMGGGLARIEIAGSYSCRPRDNVVGAQISEHGRGHAIDVSALVLRSGDVLSVARDWRTRLGPVLQRVHATACGTFDTVLGPNSDRFHQDHIHVDTAPGRRGGAYCR</sequence>
<dbReference type="EMBL" id="JFZB01000005">
    <property type="protein sequence ID" value="KFI29112.1"/>
    <property type="molecule type" value="Genomic_DNA"/>
</dbReference>
<keyword evidence="3" id="KW-1185">Reference proteome</keyword>
<name>A0A086Y4B2_9RHOB</name>
<feature type="domain" description="Extensin-like C-terminal" evidence="1">
    <location>
        <begin position="21"/>
        <end position="175"/>
    </location>
</feature>
<evidence type="ECO:0000259" key="1">
    <source>
        <dbReference type="Pfam" id="PF06904"/>
    </source>
</evidence>
<reference evidence="2 3" key="1">
    <citation type="submission" date="2014-03" db="EMBL/GenBank/DDBJ databases">
        <title>Genome of Paenirhodobacter enshiensis DW2-9.</title>
        <authorList>
            <person name="Wang D."/>
            <person name="Wang G."/>
        </authorList>
    </citation>
    <scope>NUCLEOTIDE SEQUENCE [LARGE SCALE GENOMIC DNA]</scope>
    <source>
        <strain evidence="2 3">DW2-9</strain>
    </source>
</reference>
<dbReference type="Pfam" id="PF06904">
    <property type="entry name" value="Extensin-like_C"/>
    <property type="match status" value="1"/>
</dbReference>
<organism evidence="2 3">
    <name type="scientific">Paenirhodobacter enshiensis</name>
    <dbReference type="NCBI Taxonomy" id="1105367"/>
    <lineage>
        <taxon>Bacteria</taxon>
        <taxon>Pseudomonadati</taxon>
        <taxon>Pseudomonadota</taxon>
        <taxon>Alphaproteobacteria</taxon>
        <taxon>Rhodobacterales</taxon>
        <taxon>Rhodobacter group</taxon>
        <taxon>Paenirhodobacter</taxon>
    </lineage>
</organism>
<dbReference type="STRING" id="1105367.CG50_13085"/>
<evidence type="ECO:0000313" key="2">
    <source>
        <dbReference type="EMBL" id="KFI29112.1"/>
    </source>
</evidence>
<dbReference type="InterPro" id="IPR009683">
    <property type="entry name" value="Extensin-like_C"/>
</dbReference>
<dbReference type="Proteomes" id="UP000028824">
    <property type="component" value="Unassembled WGS sequence"/>
</dbReference>
<accession>A0A086Y4B2</accession>
<dbReference type="OrthoDB" id="9809788at2"/>
<gene>
    <name evidence="2" type="ORF">CG50_13085</name>
</gene>
<evidence type="ECO:0000313" key="3">
    <source>
        <dbReference type="Proteomes" id="UP000028824"/>
    </source>
</evidence>
<dbReference type="eggNOG" id="COG3921">
    <property type="taxonomic scope" value="Bacteria"/>
</dbReference>
<dbReference type="AlphaFoldDB" id="A0A086Y4B2"/>
<proteinExistence type="predicted"/>
<protein>
    <submittedName>
        <fullName evidence="2">Extensin family protein</fullName>
    </submittedName>
</protein>